<comment type="subcellular location">
    <subcellularLocation>
        <location evidence="10">Cell membrane</location>
        <topology evidence="10">Peripheral membrane protein</topology>
        <orientation evidence="10">Cytoplasmic side</orientation>
    </subcellularLocation>
</comment>
<feature type="binding site" evidence="10">
    <location>
        <begin position="15"/>
        <end position="17"/>
    </location>
    <ligand>
        <name>UDP-N-acetyl-alpha-D-glucosamine</name>
        <dbReference type="ChEBI" id="CHEBI:57705"/>
    </ligand>
</feature>
<dbReference type="InterPro" id="IPR004276">
    <property type="entry name" value="GlycoTrans_28_N"/>
</dbReference>
<dbReference type="InterPro" id="IPR006009">
    <property type="entry name" value="GlcNAc_MurG"/>
</dbReference>
<comment type="catalytic activity">
    <reaction evidence="10">
        <text>di-trans,octa-cis-undecaprenyl diphospho-N-acetyl-alpha-D-muramoyl-L-alanyl-D-glutamyl-meso-2,6-diaminopimeloyl-D-alanyl-D-alanine + UDP-N-acetyl-alpha-D-glucosamine = di-trans,octa-cis-undecaprenyl diphospho-[N-acetyl-alpha-D-glucosaminyl-(1-&gt;4)]-N-acetyl-alpha-D-muramoyl-L-alanyl-D-glutamyl-meso-2,6-diaminopimeloyl-D-alanyl-D-alanine + UDP + H(+)</text>
        <dbReference type="Rhea" id="RHEA:31227"/>
        <dbReference type="ChEBI" id="CHEBI:15378"/>
        <dbReference type="ChEBI" id="CHEBI:57705"/>
        <dbReference type="ChEBI" id="CHEBI:58223"/>
        <dbReference type="ChEBI" id="CHEBI:61387"/>
        <dbReference type="ChEBI" id="CHEBI:61388"/>
        <dbReference type="EC" id="2.4.1.227"/>
    </reaction>
</comment>
<evidence type="ECO:0000256" key="9">
    <source>
        <dbReference type="ARBA" id="ARBA00023316"/>
    </source>
</evidence>
<dbReference type="GO" id="GO:0071555">
    <property type="term" value="P:cell wall organization"/>
    <property type="evidence" value="ECO:0007669"/>
    <property type="project" value="UniProtKB-KW"/>
</dbReference>
<evidence type="ECO:0000256" key="4">
    <source>
        <dbReference type="ARBA" id="ARBA00022679"/>
    </source>
</evidence>
<protein>
    <recommendedName>
        <fullName evidence="10">UDP-N-acetylglucosamine--N-acetylmuramyl-(pentapeptide) pyrophosphoryl-undecaprenol N-acetylglucosamine transferase</fullName>
        <ecNumber evidence="10">2.4.1.227</ecNumber>
    </recommendedName>
    <alternativeName>
        <fullName evidence="10">Undecaprenyl-PP-MurNAc-pentapeptide-UDPGlcNAc GlcNAc transferase</fullName>
    </alternativeName>
</protein>
<reference evidence="13" key="2">
    <citation type="submission" date="2021-04" db="EMBL/GenBank/DDBJ databases">
        <authorList>
            <person name="Gilroy R."/>
        </authorList>
    </citation>
    <scope>NUCLEOTIDE SEQUENCE</scope>
    <source>
        <strain evidence="13">ChiHjej11B10-19426</strain>
    </source>
</reference>
<feature type="binding site" evidence="10">
    <location>
        <position position="203"/>
    </location>
    <ligand>
        <name>UDP-N-acetyl-alpha-D-glucosamine</name>
        <dbReference type="ChEBI" id="CHEBI:57705"/>
    </ligand>
</feature>
<comment type="pathway">
    <text evidence="10">Cell wall biogenesis; peptidoglycan biosynthesis.</text>
</comment>
<dbReference type="GO" id="GO:0050511">
    <property type="term" value="F:undecaprenyldiphospho-muramoylpentapeptide beta-N-acetylglucosaminyltransferase activity"/>
    <property type="evidence" value="ECO:0007669"/>
    <property type="project" value="UniProtKB-UniRule"/>
</dbReference>
<dbReference type="AlphaFoldDB" id="A0A9D2DDB5"/>
<dbReference type="Gene3D" id="3.40.50.2000">
    <property type="entry name" value="Glycogen Phosphorylase B"/>
    <property type="match status" value="2"/>
</dbReference>
<dbReference type="GO" id="GO:0008360">
    <property type="term" value="P:regulation of cell shape"/>
    <property type="evidence" value="ECO:0007669"/>
    <property type="project" value="UniProtKB-KW"/>
</dbReference>
<keyword evidence="8 10" id="KW-0131">Cell cycle</keyword>
<evidence type="ECO:0000256" key="3">
    <source>
        <dbReference type="ARBA" id="ARBA00022676"/>
    </source>
</evidence>
<sequence length="372" mass="40456">MKDGKLKIILSGGGTGGHIYPAVATAEALRRLLGDEGVELLFVGAQGKMEMEKLPALGYRVVGLPVAGLQRKFDLHNFALPFKVLRSLREARRTIRSFGADVVAGFGGYASAPVLWSAQRMGIPTLIQEQNSYAGVTNKILARRARRICVAYDGMERFFPADRIVFTGNPLRGNFLQAAPREEAAAHFGLRPDVPTLLIVGGSLGTRTLNEAMKRYADSLGANPDVQVIWQTGKYYEKEMEAFMASRHCPNIWRGAFIDRMDYAYAAADVVVSRSGACTVSELALAGKAVIFVPSPNVAEDHQTKNARALADRDAALLIPDAEAVERALPAALELLGDRDRIARLESNIRHMATPDAARDVATEILRLVGRA</sequence>
<organism evidence="13 14">
    <name type="scientific">Candidatus Tidjanibacter faecipullorum</name>
    <dbReference type="NCBI Taxonomy" id="2838766"/>
    <lineage>
        <taxon>Bacteria</taxon>
        <taxon>Pseudomonadati</taxon>
        <taxon>Bacteroidota</taxon>
        <taxon>Bacteroidia</taxon>
        <taxon>Bacteroidales</taxon>
        <taxon>Rikenellaceae</taxon>
        <taxon>Tidjanibacter</taxon>
    </lineage>
</organism>
<keyword evidence="3 10" id="KW-0328">Glycosyltransferase</keyword>
<evidence type="ECO:0000259" key="11">
    <source>
        <dbReference type="Pfam" id="PF03033"/>
    </source>
</evidence>
<dbReference type="GO" id="GO:0009252">
    <property type="term" value="P:peptidoglycan biosynthetic process"/>
    <property type="evidence" value="ECO:0007669"/>
    <property type="project" value="UniProtKB-UniRule"/>
</dbReference>
<evidence type="ECO:0000256" key="1">
    <source>
        <dbReference type="ARBA" id="ARBA00022475"/>
    </source>
</evidence>
<proteinExistence type="inferred from homology"/>
<evidence type="ECO:0000313" key="13">
    <source>
        <dbReference type="EMBL" id="HIZ14838.1"/>
    </source>
</evidence>
<dbReference type="InterPro" id="IPR007235">
    <property type="entry name" value="Glyco_trans_28_C"/>
</dbReference>
<comment type="function">
    <text evidence="10">Cell wall formation. Catalyzes the transfer of a GlcNAc subunit on undecaprenyl-pyrophosphoryl-MurNAc-pentapeptide (lipid intermediate I) to form undecaprenyl-pyrophosphoryl-MurNAc-(pentapeptide)GlcNAc (lipid intermediate II).</text>
</comment>
<keyword evidence="9 10" id="KW-0961">Cell wall biogenesis/degradation</keyword>
<feature type="binding site" evidence="10">
    <location>
        <position position="131"/>
    </location>
    <ligand>
        <name>UDP-N-acetyl-alpha-D-glucosamine</name>
        <dbReference type="ChEBI" id="CHEBI:57705"/>
    </ligand>
</feature>
<evidence type="ECO:0000256" key="10">
    <source>
        <dbReference type="HAMAP-Rule" id="MF_00033"/>
    </source>
</evidence>
<keyword evidence="5 10" id="KW-0133">Cell shape</keyword>
<keyword evidence="7 10" id="KW-0472">Membrane</keyword>
<reference evidence="13" key="1">
    <citation type="journal article" date="2021" name="PeerJ">
        <title>Extensive microbial diversity within the chicken gut microbiome revealed by metagenomics and culture.</title>
        <authorList>
            <person name="Gilroy R."/>
            <person name="Ravi A."/>
            <person name="Getino M."/>
            <person name="Pursley I."/>
            <person name="Horton D.L."/>
            <person name="Alikhan N.F."/>
            <person name="Baker D."/>
            <person name="Gharbi K."/>
            <person name="Hall N."/>
            <person name="Watson M."/>
            <person name="Adriaenssens E.M."/>
            <person name="Foster-Nyarko E."/>
            <person name="Jarju S."/>
            <person name="Secka A."/>
            <person name="Antonio M."/>
            <person name="Oren A."/>
            <person name="Chaudhuri R.R."/>
            <person name="La Ragione R."/>
            <person name="Hildebrand F."/>
            <person name="Pallen M.J."/>
        </authorList>
    </citation>
    <scope>NUCLEOTIDE SEQUENCE</scope>
    <source>
        <strain evidence="13">ChiHjej11B10-19426</strain>
    </source>
</reference>
<evidence type="ECO:0000256" key="7">
    <source>
        <dbReference type="ARBA" id="ARBA00023136"/>
    </source>
</evidence>
<feature type="binding site" evidence="10">
    <location>
        <position position="258"/>
    </location>
    <ligand>
        <name>UDP-N-acetyl-alpha-D-glucosamine</name>
        <dbReference type="ChEBI" id="CHEBI:57705"/>
    </ligand>
</feature>
<dbReference type="PANTHER" id="PTHR21015">
    <property type="entry name" value="UDP-N-ACETYLGLUCOSAMINE--N-ACETYLMURAMYL-(PENTAPEPTIDE) PYROPHOSPHORYL-UNDECAPRENOL N-ACETYLGLUCOSAMINE TRANSFERASE 1"/>
    <property type="match status" value="1"/>
</dbReference>
<gene>
    <name evidence="10 13" type="primary">murG</name>
    <name evidence="13" type="ORF">H9816_02840</name>
</gene>
<dbReference type="PANTHER" id="PTHR21015:SF22">
    <property type="entry name" value="GLYCOSYLTRANSFERASE"/>
    <property type="match status" value="1"/>
</dbReference>
<comment type="caution">
    <text evidence="10">Lacks conserved residue(s) required for the propagation of feature annotation.</text>
</comment>
<evidence type="ECO:0000259" key="12">
    <source>
        <dbReference type="Pfam" id="PF04101"/>
    </source>
</evidence>
<evidence type="ECO:0000256" key="8">
    <source>
        <dbReference type="ARBA" id="ARBA00023306"/>
    </source>
</evidence>
<dbReference type="Pfam" id="PF04101">
    <property type="entry name" value="Glyco_tran_28_C"/>
    <property type="match status" value="1"/>
</dbReference>
<name>A0A9D2DDB5_9BACT</name>
<dbReference type="HAMAP" id="MF_00033">
    <property type="entry name" value="MurG"/>
    <property type="match status" value="1"/>
</dbReference>
<keyword evidence="1 10" id="KW-1003">Cell membrane</keyword>
<dbReference type="EMBL" id="DXCC01000007">
    <property type="protein sequence ID" value="HIZ14838.1"/>
    <property type="molecule type" value="Genomic_DNA"/>
</dbReference>
<evidence type="ECO:0000256" key="6">
    <source>
        <dbReference type="ARBA" id="ARBA00022984"/>
    </source>
</evidence>
<comment type="caution">
    <text evidence="13">The sequence shown here is derived from an EMBL/GenBank/DDBJ whole genome shotgun (WGS) entry which is preliminary data.</text>
</comment>
<evidence type="ECO:0000256" key="2">
    <source>
        <dbReference type="ARBA" id="ARBA00022618"/>
    </source>
</evidence>
<feature type="domain" description="Glycosyltransferase family 28 N-terminal" evidence="11">
    <location>
        <begin position="8"/>
        <end position="149"/>
    </location>
</feature>
<keyword evidence="4 10" id="KW-0808">Transferase</keyword>
<feature type="binding site" evidence="10">
    <location>
        <position position="172"/>
    </location>
    <ligand>
        <name>UDP-N-acetyl-alpha-D-glucosamine</name>
        <dbReference type="ChEBI" id="CHEBI:57705"/>
    </ligand>
</feature>
<feature type="binding site" evidence="10">
    <location>
        <position position="303"/>
    </location>
    <ligand>
        <name>UDP-N-acetyl-alpha-D-glucosamine</name>
        <dbReference type="ChEBI" id="CHEBI:57705"/>
    </ligand>
</feature>
<dbReference type="Pfam" id="PF03033">
    <property type="entry name" value="Glyco_transf_28"/>
    <property type="match status" value="1"/>
</dbReference>
<dbReference type="EC" id="2.4.1.227" evidence="10"/>
<dbReference type="CDD" id="cd03785">
    <property type="entry name" value="GT28_MurG"/>
    <property type="match status" value="1"/>
</dbReference>
<feature type="domain" description="Glycosyl transferase family 28 C-terminal" evidence="12">
    <location>
        <begin position="196"/>
        <end position="336"/>
    </location>
</feature>
<keyword evidence="6 10" id="KW-0573">Peptidoglycan synthesis</keyword>
<comment type="similarity">
    <text evidence="10">Belongs to the glycosyltransferase 28 family. MurG subfamily.</text>
</comment>
<dbReference type="GO" id="GO:0051301">
    <property type="term" value="P:cell division"/>
    <property type="evidence" value="ECO:0007669"/>
    <property type="project" value="UniProtKB-KW"/>
</dbReference>
<keyword evidence="2 10" id="KW-0132">Cell division</keyword>
<dbReference type="Proteomes" id="UP000824014">
    <property type="component" value="Unassembled WGS sequence"/>
</dbReference>
<dbReference type="GO" id="GO:0005886">
    <property type="term" value="C:plasma membrane"/>
    <property type="evidence" value="ECO:0007669"/>
    <property type="project" value="UniProtKB-SubCell"/>
</dbReference>
<dbReference type="NCBIfam" id="TIGR01133">
    <property type="entry name" value="murG"/>
    <property type="match status" value="1"/>
</dbReference>
<accession>A0A9D2DDB5</accession>
<dbReference type="GO" id="GO:0005975">
    <property type="term" value="P:carbohydrate metabolic process"/>
    <property type="evidence" value="ECO:0007669"/>
    <property type="project" value="InterPro"/>
</dbReference>
<evidence type="ECO:0000256" key="5">
    <source>
        <dbReference type="ARBA" id="ARBA00022960"/>
    </source>
</evidence>
<dbReference type="SUPFAM" id="SSF53756">
    <property type="entry name" value="UDP-Glycosyltransferase/glycogen phosphorylase"/>
    <property type="match status" value="1"/>
</dbReference>
<evidence type="ECO:0000313" key="14">
    <source>
        <dbReference type="Proteomes" id="UP000824014"/>
    </source>
</evidence>